<dbReference type="Gene3D" id="2.130.10.30">
    <property type="entry name" value="Regulator of chromosome condensation 1/beta-lactamase-inhibitor protein II"/>
    <property type="match status" value="2"/>
</dbReference>
<name>A0A1Q9D3W9_SYMMI</name>
<dbReference type="InterPro" id="IPR000408">
    <property type="entry name" value="Reg_chr_condens"/>
</dbReference>
<dbReference type="SUPFAM" id="SSF49265">
    <property type="entry name" value="Fibronectin type III"/>
    <property type="match status" value="1"/>
</dbReference>
<evidence type="ECO:0000259" key="5">
    <source>
        <dbReference type="Pfam" id="PF25390"/>
    </source>
</evidence>
<dbReference type="PANTHER" id="PTHR45982">
    <property type="entry name" value="REGULATOR OF CHROMOSOME CONDENSATION"/>
    <property type="match status" value="1"/>
</dbReference>
<reference evidence="6 7" key="1">
    <citation type="submission" date="2016-02" db="EMBL/GenBank/DDBJ databases">
        <title>Genome analysis of coral dinoflagellate symbionts highlights evolutionary adaptations to a symbiotic lifestyle.</title>
        <authorList>
            <person name="Aranda M."/>
            <person name="Li Y."/>
            <person name="Liew Y.J."/>
            <person name="Baumgarten S."/>
            <person name="Simakov O."/>
            <person name="Wilson M."/>
            <person name="Piel J."/>
            <person name="Ashoor H."/>
            <person name="Bougouffa S."/>
            <person name="Bajic V.B."/>
            <person name="Ryu T."/>
            <person name="Ravasi T."/>
            <person name="Bayer T."/>
            <person name="Micklem G."/>
            <person name="Kim H."/>
            <person name="Bhak J."/>
            <person name="Lajeunesse T.C."/>
            <person name="Voolstra C.R."/>
        </authorList>
    </citation>
    <scope>NUCLEOTIDE SEQUENCE [LARGE SCALE GENOMIC DNA]</scope>
    <source>
        <strain evidence="6 7">CCMP2467</strain>
    </source>
</reference>
<evidence type="ECO:0000256" key="2">
    <source>
        <dbReference type="ARBA" id="ARBA00022737"/>
    </source>
</evidence>
<sequence length="1824" mass="199226">MHADGSTVTFRRIEPLPLEEQLKNPSQLRHSPSRSIGEKVSLLACLIAAVLLREHSSASLFLQPVLSVPPVQPKLVSPQHFQQCKSCWCQNPCSETQASCLPEPGDHIFRSQRNTTSFSAEKCSACYNFLESSLKASGLPDGDNLTGYEAVLYRRDETASLIRCKQFAARVKQENDGVQSTLRKSMEHRGNDLTMELAWQLGCQDLGCCPLDPDTAELLAAEATSLHAREKFGEAARLESLAECVLDTCAFPWHRARRHEEEHVLKDPDTRQRLETLMKMQAGHARKQLKREKSGKQLKSTLAIAAKNVKGNSVLMSSSRTTVKPSIASKQFPLSCVTKNAAGNEDCLWDYAEVRCKNPLYCSRQCKLASGDLNLDMFLVLHSLWCCKLRKKDLDEAANNDKQIDSASTTFTTTSIFRSTAAITRNEDEDVDDDIGLMADEEDEDEYDSFLNDVVNSIYEDKEIGRLVALKEQSKCEKDFTIECDDIGLEADTIEPDSDDPVSDDGNAGEKARLNPPPSEGYFIFTVASAAYEQDGEAEGLCTGQSDRNALKGSKVPELLAAGAAVGLCPLEWHYGNAVVLKMVWITQFSRSAQGGNIQLCSGMSPGLQAEDFFDVPDVVENVVVARRDVQRVLLQWKAPRDNNRCITRYAVSAWPWQLGVKGTADMDSACRIELPAEEAACGGSGGEDANCAHLLQSLPGMPAAEDRPLLDFQRLPRACWVSVRAANEEGWAEWSRPSLAFFQDQVFGEGGGSIEEAKQGARLLSWGASEDGRLGRGLEAISRGVCAEPDVVPGFDSCRLTSLASGAHSAAVSCADRLYVWGTFLAEESAEECSAAGEEEVELLAEPMVQPTPFAVHDVRCGRFVTTVLTAEGSLYAWGANEGHGCGVPTDAPVVKALTPLKVPGKVPVVQVALGEFHGLALTAEGRLLSWGEAQGPEVGMASMALEDPKIRRHLPSSISFKQPQPRLLDMPLVKAIAAGGYHSAAITEDGMLWTWGSNRYGQLGLGCSQKEVPEANSPRPVHFFGLEGHASKAAKVSLGGIHSAVVDEEGALFTFGDNRRGQCGQGSLTLLDQPTALPLPGRCAGVGCGGFFTFFEVESQSGPSLMVSGWGKEGCLGFGMPCKRLLQPRELKPPQGTRWLCVRAGVAHVTALAYSMSSKMALHLFFAIVAFRCAEASLRGNLHANVGSMSTDQLRETVLQEVMTALGSGNRVTEKRLKAIEGALQPTFQAMPKNAYGNLEDAAARYVLHRLFVQRHAMYIKGLEANSMNWKNMSTTEVLEEHVPSFVLSLFEDRLKDQGLGLHELTVLAATLEHLIHDEAVNRLSVVYEVHNYSMADRVQEVVLQDLIDTYMTIFLVGSQNFTAATVSKERALIVDSYPGWHETQKFTSQVRSSVVASQDLDSDFSPNNFSFRAATEIVEEIGERYGRWQDSECRDLKSLLVKYEHAGTGRVLLKDFYGAALDGQWQFSESIDYLRELGALDESDPSNLAVFIPNYVNSHSNCVASSSIYSVCCINECEALLGHLEAKVAAPEAAPEKILDLVAALPSATIRAPRELSRPLADRLGEVAREHGGAVPLHGRLFAQWLHHAYPRECPYPHVAGKINPMTADEWMQARGQSVSATKEDMKRYLEAAPSATPAAELPWSSEEELVAKQSKPAGFGTLLRKALFLLFGLAAAYSFGNQAWQAGCKGKSPLLPYANKQHACCWATCQGSQDEISEVIGNLTEVNRAFMEGVKEHGPAAFASKNCPREEVGGVTGMLQQAAFAATAAAARTSLSFLFSFLHKIPATFNNDRFFLWRFAATADETTVTVQPWRDVRTLP</sequence>
<keyword evidence="7" id="KW-1185">Reference proteome</keyword>
<organism evidence="6 7">
    <name type="scientific">Symbiodinium microadriaticum</name>
    <name type="common">Dinoflagellate</name>
    <name type="synonym">Zooxanthella microadriatica</name>
    <dbReference type="NCBI Taxonomy" id="2951"/>
    <lineage>
        <taxon>Eukaryota</taxon>
        <taxon>Sar</taxon>
        <taxon>Alveolata</taxon>
        <taxon>Dinophyceae</taxon>
        <taxon>Suessiales</taxon>
        <taxon>Symbiodiniaceae</taxon>
        <taxon>Symbiodinium</taxon>
    </lineage>
</organism>
<dbReference type="SUPFAM" id="SSF50985">
    <property type="entry name" value="RCC1/BLIP-II"/>
    <property type="match status" value="1"/>
</dbReference>
<dbReference type="PROSITE" id="PS00626">
    <property type="entry name" value="RCC1_2"/>
    <property type="match status" value="1"/>
</dbReference>
<feature type="repeat" description="RCC1" evidence="3">
    <location>
        <begin position="874"/>
        <end position="926"/>
    </location>
</feature>
<dbReference type="InterPro" id="IPR036116">
    <property type="entry name" value="FN3_sf"/>
</dbReference>
<dbReference type="EMBL" id="LSRX01000739">
    <property type="protein sequence ID" value="OLP89878.1"/>
    <property type="molecule type" value="Genomic_DNA"/>
</dbReference>
<dbReference type="GO" id="GO:0005737">
    <property type="term" value="C:cytoplasm"/>
    <property type="evidence" value="ECO:0007669"/>
    <property type="project" value="TreeGrafter"/>
</dbReference>
<keyword evidence="2" id="KW-0677">Repeat</keyword>
<feature type="repeat" description="RCC1" evidence="3">
    <location>
        <begin position="1052"/>
        <end position="1101"/>
    </location>
</feature>
<evidence type="ECO:0000313" key="6">
    <source>
        <dbReference type="EMBL" id="OLP89878.1"/>
    </source>
</evidence>
<feature type="compositionally biased region" description="Acidic residues" evidence="4">
    <location>
        <begin position="491"/>
        <end position="503"/>
    </location>
</feature>
<dbReference type="InterPro" id="IPR058923">
    <property type="entry name" value="RCC1-like_dom"/>
</dbReference>
<dbReference type="GO" id="GO:0005085">
    <property type="term" value="F:guanyl-nucleotide exchange factor activity"/>
    <property type="evidence" value="ECO:0007669"/>
    <property type="project" value="TreeGrafter"/>
</dbReference>
<feature type="repeat" description="RCC1" evidence="3">
    <location>
        <begin position="927"/>
        <end position="991"/>
    </location>
</feature>
<protein>
    <submittedName>
        <fullName evidence="6">Putative E3 ubiquitin-protein ligase HERC4</fullName>
    </submittedName>
</protein>
<dbReference type="InterPro" id="IPR051553">
    <property type="entry name" value="Ran_GTPase-activating"/>
</dbReference>
<proteinExistence type="predicted"/>
<keyword evidence="1" id="KW-0344">Guanine-nucleotide releasing factor</keyword>
<dbReference type="InterPro" id="IPR009091">
    <property type="entry name" value="RCC1/BLIP-II"/>
</dbReference>
<evidence type="ECO:0000256" key="4">
    <source>
        <dbReference type="SAM" id="MobiDB-lite"/>
    </source>
</evidence>
<dbReference type="PRINTS" id="PR00633">
    <property type="entry name" value="RCCNDNSATION"/>
</dbReference>
<gene>
    <name evidence="6" type="primary">HERC4</name>
    <name evidence="6" type="ORF">AK812_SmicGene28636</name>
</gene>
<accession>A0A1Q9D3W9</accession>
<evidence type="ECO:0000313" key="7">
    <source>
        <dbReference type="Proteomes" id="UP000186817"/>
    </source>
</evidence>
<evidence type="ECO:0000256" key="3">
    <source>
        <dbReference type="PROSITE-ProRule" id="PRU00235"/>
    </source>
</evidence>
<feature type="region of interest" description="Disordered" evidence="4">
    <location>
        <begin position="491"/>
        <end position="517"/>
    </location>
</feature>
<feature type="domain" description="RCC1-like" evidence="5">
    <location>
        <begin position="764"/>
        <end position="1152"/>
    </location>
</feature>
<dbReference type="PROSITE" id="PS50012">
    <property type="entry name" value="RCC1_3"/>
    <property type="match status" value="5"/>
</dbReference>
<feature type="repeat" description="RCC1" evidence="3">
    <location>
        <begin position="992"/>
        <end position="1051"/>
    </location>
</feature>
<feature type="repeat" description="RCC1" evidence="3">
    <location>
        <begin position="762"/>
        <end position="817"/>
    </location>
</feature>
<dbReference type="OrthoDB" id="10256179at2759"/>
<dbReference type="Proteomes" id="UP000186817">
    <property type="component" value="Unassembled WGS sequence"/>
</dbReference>
<comment type="caution">
    <text evidence="6">The sequence shown here is derived from an EMBL/GenBank/DDBJ whole genome shotgun (WGS) entry which is preliminary data.</text>
</comment>
<evidence type="ECO:0000256" key="1">
    <source>
        <dbReference type="ARBA" id="ARBA00022658"/>
    </source>
</evidence>
<dbReference type="PANTHER" id="PTHR45982:SF1">
    <property type="entry name" value="REGULATOR OF CHROMOSOME CONDENSATION"/>
    <property type="match status" value="1"/>
</dbReference>
<dbReference type="Pfam" id="PF25390">
    <property type="entry name" value="WD40_RLD"/>
    <property type="match status" value="1"/>
</dbReference>